<evidence type="ECO:0000259" key="5">
    <source>
        <dbReference type="Pfam" id="PF00496"/>
    </source>
</evidence>
<keyword evidence="4" id="KW-1133">Transmembrane helix</keyword>
<gene>
    <name evidence="6" type="ORF">B7O98_07105</name>
</gene>
<evidence type="ECO:0000256" key="4">
    <source>
        <dbReference type="SAM" id="Phobius"/>
    </source>
</evidence>
<dbReference type="GO" id="GO:0015833">
    <property type="term" value="P:peptide transport"/>
    <property type="evidence" value="ECO:0007669"/>
    <property type="project" value="TreeGrafter"/>
</dbReference>
<dbReference type="InterPro" id="IPR039424">
    <property type="entry name" value="SBP_5"/>
</dbReference>
<dbReference type="GO" id="GO:1904680">
    <property type="term" value="F:peptide transmembrane transporter activity"/>
    <property type="evidence" value="ECO:0007669"/>
    <property type="project" value="TreeGrafter"/>
</dbReference>
<dbReference type="Pfam" id="PF00496">
    <property type="entry name" value="SBP_bac_5"/>
    <property type="match status" value="1"/>
</dbReference>
<dbReference type="EMBL" id="NBVN01000004">
    <property type="protein sequence ID" value="PUA32415.1"/>
    <property type="molecule type" value="Genomic_DNA"/>
</dbReference>
<reference evidence="6 7" key="1">
    <citation type="journal article" date="2018" name="Syst. Appl. Microbiol.">
        <title>A new symbiotic nanoarchaeote (Candidatus Nanoclepta minutus) and its host (Zestosphaera tikiterensis gen. nov., sp. nov.) from a New Zealand hot spring.</title>
        <authorList>
            <person name="St John E."/>
            <person name="Liu Y."/>
            <person name="Podar M."/>
            <person name="Stott M.B."/>
            <person name="Meneghin J."/>
            <person name="Chen Z."/>
            <person name="Lagutin K."/>
            <person name="Mitchell K."/>
            <person name="Reysenbach A.L."/>
        </authorList>
    </citation>
    <scope>NUCLEOTIDE SEQUENCE [LARGE SCALE GENOMIC DNA]</scope>
    <source>
        <strain evidence="6">NZ3</strain>
    </source>
</reference>
<evidence type="ECO:0000313" key="7">
    <source>
        <dbReference type="Proteomes" id="UP000244093"/>
    </source>
</evidence>
<dbReference type="InterPro" id="IPR000914">
    <property type="entry name" value="SBP_5_dom"/>
</dbReference>
<sequence>MNRMKNLVTFIALALILASIVVGYGSITVAAQQKKGGASDSITYVAIALDKVVEEFKAGRIDAYIYAVRPTQVDPLKELPNVKFVTAPAGMVDIILNPVPVRTIELDGDQRGKYLPALVGYPENVITQVWYDPEKNKTYVDIAADGQRINPLALKGVRLAINYLVDRDFIVKNIYRGFAAPMYTFLSSYDPDYAIVADILAQYGFKYDPDYAKQIITQEMTKAGAVLVGGKWYYGGKPVEITFIIRIEDERKDIGDLIATELERVGFTVNRMYLPFAEALGKVYDSDPADLLWHIYTEGWGKSALEKYDYGAINQYCAPWFGDMPGWQTEGWWWYRNDVIDDAGQKIYFGKFKSEAERNELYRTVTKLCIDDSVRIWIATRMDIYPVSASLQGITQDLGAGMRSPFNLKGVYVPGKPDIVFGHVWVYTARTIWNVYGGFSDVYSVDIERATYDPMTWRDPFNGLPIAVRTSYEVVTAGPDGTLDVPSDAIIWDATQGKWVNVGPGTKAISVVKFDMSKFVGTKWHHGITITWADILATWATWFDLVYNGTKASWDTYVSTPNKAFFDTIKGLRIDTTKNVLEVYVDYWHFSDAYIADYATLTPINPAELLLIENHLVYDLNKYTFSPTAATARKVPALNPVPFTDHANDIKSVADAWRTAGYLPSRYFTLPDGRNLMPAAEWTSRLQALSTWINDHKHAWISQGPYYLDTFDKDNQKAVIKAFRDPTYPFTADYWVKGAVVAPKMVVAETPRLIVGNATSIPITVSGKGPFTVYFLVKEIATNTIVLTGKGTQVAENKFVVEIPPEKTSLFKPYYAYEIQIIATSESVAVPDVTSIKIEALPASTVQYQQYIEKQLEEQRAYLEQQLGAIGQTLGAALQETSSNIMKYIDSKVDPLSKAVSDTKSRVDAISGTLSALQADISDMKTSTEGSLGNISTYVTAVLALSIINLIVAIALPFLKRK</sequence>
<comment type="similarity">
    <text evidence="1">Belongs to the bacterial solute-binding protein 5 family.</text>
</comment>
<evidence type="ECO:0000256" key="3">
    <source>
        <dbReference type="ARBA" id="ARBA00022729"/>
    </source>
</evidence>
<name>A0A2R7Y4D7_9CREN</name>
<keyword evidence="4" id="KW-0472">Membrane</keyword>
<keyword evidence="3" id="KW-0732">Signal</keyword>
<dbReference type="AlphaFoldDB" id="A0A2R7Y4D7"/>
<accession>A0A2R7Y4D7</accession>
<proteinExistence type="inferred from homology"/>
<evidence type="ECO:0000313" key="6">
    <source>
        <dbReference type="EMBL" id="PUA32415.1"/>
    </source>
</evidence>
<evidence type="ECO:0000256" key="2">
    <source>
        <dbReference type="ARBA" id="ARBA00022448"/>
    </source>
</evidence>
<protein>
    <recommendedName>
        <fullName evidence="5">Solute-binding protein family 5 domain-containing protein</fullName>
    </recommendedName>
</protein>
<dbReference type="PANTHER" id="PTHR30290">
    <property type="entry name" value="PERIPLASMIC BINDING COMPONENT OF ABC TRANSPORTER"/>
    <property type="match status" value="1"/>
</dbReference>
<dbReference type="SUPFAM" id="SSF53850">
    <property type="entry name" value="Periplasmic binding protein-like II"/>
    <property type="match status" value="1"/>
</dbReference>
<keyword evidence="2" id="KW-0813">Transport</keyword>
<organism evidence="6 7">
    <name type="scientific">Zestosphaera tikiterensis</name>
    <dbReference type="NCBI Taxonomy" id="1973259"/>
    <lineage>
        <taxon>Archaea</taxon>
        <taxon>Thermoproteota</taxon>
        <taxon>Thermoprotei</taxon>
        <taxon>Desulfurococcales</taxon>
        <taxon>Desulfurococcaceae</taxon>
        <taxon>Zestosphaera</taxon>
    </lineage>
</organism>
<comment type="caution">
    <text evidence="6">The sequence shown here is derived from an EMBL/GenBank/DDBJ whole genome shotgun (WGS) entry which is preliminary data.</text>
</comment>
<feature type="transmembrane region" description="Helical" evidence="4">
    <location>
        <begin position="935"/>
        <end position="959"/>
    </location>
</feature>
<keyword evidence="4" id="KW-0812">Transmembrane</keyword>
<feature type="domain" description="Solute-binding protein family 5" evidence="5">
    <location>
        <begin position="39"/>
        <end position="310"/>
    </location>
</feature>
<dbReference type="PANTHER" id="PTHR30290:SF9">
    <property type="entry name" value="OLIGOPEPTIDE-BINDING PROTEIN APPA"/>
    <property type="match status" value="1"/>
</dbReference>
<evidence type="ECO:0000256" key="1">
    <source>
        <dbReference type="ARBA" id="ARBA00005695"/>
    </source>
</evidence>
<dbReference type="Proteomes" id="UP000244093">
    <property type="component" value="Unassembled WGS sequence"/>
</dbReference>
<dbReference type="Gene3D" id="3.10.105.10">
    <property type="entry name" value="Dipeptide-binding Protein, Domain 3"/>
    <property type="match status" value="1"/>
</dbReference>